<dbReference type="KEGG" id="cher:DK880_00733"/>
<sequence>MFFADKSFSYNVRKIGTFMQIIRSYMDIYDQILIIMPIQ</sequence>
<dbReference type="AlphaFoldDB" id="A0A2Z3L912"/>
<organism evidence="1 2">
    <name type="scientific">Candidatus Cardinium hertigii</name>
    <dbReference type="NCBI Taxonomy" id="247481"/>
    <lineage>
        <taxon>Bacteria</taxon>
        <taxon>Pseudomonadati</taxon>
        <taxon>Bacteroidota</taxon>
        <taxon>Cytophagia</taxon>
        <taxon>Cytophagales</taxon>
        <taxon>Amoebophilaceae</taxon>
        <taxon>Candidatus Cardinium</taxon>
    </lineage>
</organism>
<evidence type="ECO:0000313" key="2">
    <source>
        <dbReference type="Proteomes" id="UP000245872"/>
    </source>
</evidence>
<evidence type="ECO:0000313" key="1">
    <source>
        <dbReference type="EMBL" id="AWN82043.1"/>
    </source>
</evidence>
<keyword evidence="2" id="KW-1185">Reference proteome</keyword>
<reference evidence="1 2" key="1">
    <citation type="submission" date="2018-05" db="EMBL/GenBank/DDBJ databases">
        <title>Candidatus Cardinium hertigii Genome Assembly.</title>
        <authorList>
            <person name="Showmaker K.C."/>
            <person name="Walden K.O."/>
            <person name="Fields C.J."/>
            <person name="Lambert K.N."/>
            <person name="Hudson M.E."/>
        </authorList>
    </citation>
    <scope>NUCLEOTIDE SEQUENCE [LARGE SCALE GENOMIC DNA]</scope>
    <source>
        <strain evidence="2">cHgTN10</strain>
    </source>
</reference>
<protein>
    <submittedName>
        <fullName evidence="1">Uncharacterized protein</fullName>
    </submittedName>
</protein>
<dbReference type="EMBL" id="CP029619">
    <property type="protein sequence ID" value="AWN82043.1"/>
    <property type="molecule type" value="Genomic_DNA"/>
</dbReference>
<dbReference type="Proteomes" id="UP000245872">
    <property type="component" value="Chromosome"/>
</dbReference>
<proteinExistence type="predicted"/>
<accession>A0A2Z3L912</accession>
<gene>
    <name evidence="1" type="ORF">DK880_00733</name>
</gene>
<name>A0A2Z3L912_9BACT</name>